<dbReference type="AlphaFoldDB" id="A0ABD5X757"/>
<protein>
    <recommendedName>
        <fullName evidence="4">Outer membrane lipoprotein-sorting protein</fullName>
    </recommendedName>
</protein>
<reference evidence="2 3" key="1">
    <citation type="journal article" date="2014" name="Int. J. Syst. Evol. Microbiol.">
        <title>Complete genome sequence of Corynebacterium casei LMG S-19264T (=DSM 44701T), isolated from a smear-ripened cheese.</title>
        <authorList>
            <consortium name="US DOE Joint Genome Institute (JGI-PGF)"/>
            <person name="Walter F."/>
            <person name="Albersmeier A."/>
            <person name="Kalinowski J."/>
            <person name="Ruckert C."/>
        </authorList>
    </citation>
    <scope>NUCLEOTIDE SEQUENCE [LARGE SCALE GENOMIC DNA]</scope>
    <source>
        <strain evidence="2 3">CGMCC 4.7215</strain>
    </source>
</reference>
<accession>A0ABD5X757</accession>
<dbReference type="PANTHER" id="PTHR37507:SF2">
    <property type="entry name" value="SPORULATION PROTEIN YDCC"/>
    <property type="match status" value="1"/>
</dbReference>
<evidence type="ECO:0000256" key="1">
    <source>
        <dbReference type="SAM" id="MobiDB-lite"/>
    </source>
</evidence>
<dbReference type="InterPro" id="IPR052944">
    <property type="entry name" value="Sporulation_related"/>
</dbReference>
<name>A0ABD5X757_9EURY</name>
<dbReference type="Proteomes" id="UP001596414">
    <property type="component" value="Unassembled WGS sequence"/>
</dbReference>
<gene>
    <name evidence="2" type="ORF">ACFQJ7_06855</name>
</gene>
<feature type="region of interest" description="Disordered" evidence="1">
    <location>
        <begin position="242"/>
        <end position="308"/>
    </location>
</feature>
<comment type="caution">
    <text evidence="2">The sequence shown here is derived from an EMBL/GenBank/DDBJ whole genome shotgun (WGS) entry which is preliminary data.</text>
</comment>
<proteinExistence type="predicted"/>
<dbReference type="EMBL" id="JBHSZQ010000008">
    <property type="protein sequence ID" value="MFC7125758.1"/>
    <property type="molecule type" value="Genomic_DNA"/>
</dbReference>
<evidence type="ECO:0000313" key="2">
    <source>
        <dbReference type="EMBL" id="MFC7125758.1"/>
    </source>
</evidence>
<organism evidence="2 3">
    <name type="scientific">Halovenus rubra</name>
    <dbReference type="NCBI Taxonomy" id="869890"/>
    <lineage>
        <taxon>Archaea</taxon>
        <taxon>Methanobacteriati</taxon>
        <taxon>Methanobacteriota</taxon>
        <taxon>Stenosarchaea group</taxon>
        <taxon>Halobacteria</taxon>
        <taxon>Halobacteriales</taxon>
        <taxon>Haloarculaceae</taxon>
        <taxon>Halovenus</taxon>
    </lineage>
</organism>
<evidence type="ECO:0000313" key="3">
    <source>
        <dbReference type="Proteomes" id="UP001596414"/>
    </source>
</evidence>
<dbReference type="PANTHER" id="PTHR37507">
    <property type="entry name" value="SPORULATION PROTEIN YDCC"/>
    <property type="match status" value="1"/>
</dbReference>
<dbReference type="Gene3D" id="2.50.20.10">
    <property type="entry name" value="Lipoprotein localisation LolA/LolB/LppX"/>
    <property type="match status" value="1"/>
</dbReference>
<dbReference type="RefSeq" id="WP_267636856.1">
    <property type="nucleotide sequence ID" value="NZ_JAODIY010000008.1"/>
</dbReference>
<sequence length="434" mass="47713">MVDRYRLGLLVLVVALGVALIANAGTTTGEPDPEVLVEKAVDSMENQSIDAIHTQRITRPGGEITQTVHVQQHRSAGQYIEVVGESGEIQQQLAFNDSVILQRNSNGELVQYAGPGEYLFDEFSTLGAAPEEVLENYDGDFEGTATVSGRESYVVSLSPPKETTAAVTLGIHAGNVNYELPLHEAKKTEWYLSEETWWIDKETFYPIKQTVTWTDKDEKTIATATREYEKLEVGFGTRDLPFTARLPSETELDSSAKDTVTGRNADSNKTNTPPETESDNTTKSADTEPDDTTGSANSKETDSSQRAVYEPTVFETRAGVNVSVPFQLPTLTMPSIYTFNRGIVQSHARNHSVMLLYSKNGTDETLAVEIVNSERSLFQYSLVIHSESVSGFDGEVVITNSGTEVVRECNGRTYRVRGPPDAETLIQVTESMQC</sequence>
<evidence type="ECO:0008006" key="4">
    <source>
        <dbReference type="Google" id="ProtNLM"/>
    </source>
</evidence>
<feature type="compositionally biased region" description="Polar residues" evidence="1">
    <location>
        <begin position="257"/>
        <end position="284"/>
    </location>
</feature>